<reference evidence="1 2" key="1">
    <citation type="submission" date="2018-08" db="EMBL/GenBank/DDBJ databases">
        <title>Form III RuBisCO-mediated autotrophy in Thermodesulfobium bacteria.</title>
        <authorList>
            <person name="Toshchakov S.V."/>
            <person name="Kublanov I.V."/>
            <person name="Frolov E."/>
            <person name="Bonch-Osmolovskaya E.A."/>
            <person name="Tourova T.P."/>
            <person name="Chernych N.A."/>
            <person name="Lebedinsky A.V."/>
        </authorList>
    </citation>
    <scope>NUCLEOTIDE SEQUENCE [LARGE SCALE GENOMIC DNA]</scope>
    <source>
        <strain evidence="1 2">SR</strain>
    </source>
</reference>
<comment type="caution">
    <text evidence="1">The sequence shown here is derived from an EMBL/GenBank/DDBJ whole genome shotgun (WGS) entry which is preliminary data.</text>
</comment>
<organism evidence="1 2">
    <name type="scientific">Ammonifex thiophilus</name>
    <dbReference type="NCBI Taxonomy" id="444093"/>
    <lineage>
        <taxon>Bacteria</taxon>
        <taxon>Bacillati</taxon>
        <taxon>Bacillota</taxon>
        <taxon>Clostridia</taxon>
        <taxon>Thermoanaerobacterales</taxon>
        <taxon>Thermoanaerobacteraceae</taxon>
        <taxon>Ammonifex</taxon>
    </lineage>
</organism>
<dbReference type="RefSeq" id="WP_165847719.1">
    <property type="nucleotide sequence ID" value="NZ_QSLN01000004.1"/>
</dbReference>
<evidence type="ECO:0000313" key="1">
    <source>
        <dbReference type="EMBL" id="RDV83600.1"/>
    </source>
</evidence>
<dbReference type="AlphaFoldDB" id="A0A3D8P626"/>
<dbReference type="EMBL" id="QSLN01000004">
    <property type="protein sequence ID" value="RDV83600.1"/>
    <property type="molecule type" value="Genomic_DNA"/>
</dbReference>
<dbReference type="Proteomes" id="UP000256329">
    <property type="component" value="Unassembled WGS sequence"/>
</dbReference>
<protein>
    <submittedName>
        <fullName evidence="1">Uncharacterized protein</fullName>
    </submittedName>
</protein>
<accession>A0A3D8P626</accession>
<gene>
    <name evidence="1" type="ORF">DXX99_04690</name>
</gene>
<evidence type="ECO:0000313" key="2">
    <source>
        <dbReference type="Proteomes" id="UP000256329"/>
    </source>
</evidence>
<keyword evidence="2" id="KW-1185">Reference proteome</keyword>
<sequence>MPAEGFSYAALYADLSVVLKSDRLDLVALRLAPTYLQAEIIGSGRCLYASSKEEQYHFETGKRGQWRDERYRWLHALQEGRPIELRAEFVLEALAGLYKQLKGAGGFRNVLDASTLMKSPEHLTGRRRFSGLSVEK</sequence>
<proteinExistence type="predicted"/>
<name>A0A3D8P626_9THEO</name>